<dbReference type="PANTHER" id="PTHR37984:SF15">
    <property type="entry name" value="INTEGRASE CATALYTIC DOMAIN-CONTAINING PROTEIN"/>
    <property type="match status" value="1"/>
</dbReference>
<comment type="caution">
    <text evidence="2">The sequence shown here is derived from an EMBL/GenBank/DDBJ whole genome shotgun (WGS) entry which is preliminary data.</text>
</comment>
<keyword evidence="3" id="KW-1185">Reference proteome</keyword>
<protein>
    <recommendedName>
        <fullName evidence="1">Integrase catalytic domain-containing protein</fullName>
    </recommendedName>
</protein>
<evidence type="ECO:0000259" key="1">
    <source>
        <dbReference type="PROSITE" id="PS50994"/>
    </source>
</evidence>
<dbReference type="PROSITE" id="PS50994">
    <property type="entry name" value="INTEGRASE"/>
    <property type="match status" value="1"/>
</dbReference>
<dbReference type="AlphaFoldDB" id="A0AA88HLD1"/>
<proteinExistence type="predicted"/>
<dbReference type="GO" id="GO:0015074">
    <property type="term" value="P:DNA integration"/>
    <property type="evidence" value="ECO:0007669"/>
    <property type="project" value="InterPro"/>
</dbReference>
<sequence>MPIFGKPFERISMDIVGPLPKSSAGNRFILVINDLATRYPEAIPMRTVKSPKIAEEFAKYVSRHGIPKEILTDNGPNFILTYIGKFYEILGIKQELITLSHPQAN</sequence>
<reference evidence="2" key="1">
    <citation type="submission" date="2023-07" db="EMBL/GenBank/DDBJ databases">
        <title>Chromosome-level genome assembly of Artemia franciscana.</title>
        <authorList>
            <person name="Jo E."/>
        </authorList>
    </citation>
    <scope>NUCLEOTIDE SEQUENCE</scope>
    <source>
        <tissue evidence="2">Whole body</tissue>
    </source>
</reference>
<dbReference type="InterPro" id="IPR001584">
    <property type="entry name" value="Integrase_cat-core"/>
</dbReference>
<dbReference type="PANTHER" id="PTHR37984">
    <property type="entry name" value="PROTEIN CBG26694"/>
    <property type="match status" value="1"/>
</dbReference>
<dbReference type="SUPFAM" id="SSF53098">
    <property type="entry name" value="Ribonuclease H-like"/>
    <property type="match status" value="1"/>
</dbReference>
<accession>A0AA88HLD1</accession>
<dbReference type="EMBL" id="JAVRJZ010000019">
    <property type="protein sequence ID" value="KAK2707597.1"/>
    <property type="molecule type" value="Genomic_DNA"/>
</dbReference>
<dbReference type="Gene3D" id="3.30.420.10">
    <property type="entry name" value="Ribonuclease H-like superfamily/Ribonuclease H"/>
    <property type="match status" value="1"/>
</dbReference>
<dbReference type="InterPro" id="IPR012337">
    <property type="entry name" value="RNaseH-like_sf"/>
</dbReference>
<evidence type="ECO:0000313" key="3">
    <source>
        <dbReference type="Proteomes" id="UP001187531"/>
    </source>
</evidence>
<organism evidence="2 3">
    <name type="scientific">Artemia franciscana</name>
    <name type="common">Brine shrimp</name>
    <name type="synonym">Artemia sanfranciscana</name>
    <dbReference type="NCBI Taxonomy" id="6661"/>
    <lineage>
        <taxon>Eukaryota</taxon>
        <taxon>Metazoa</taxon>
        <taxon>Ecdysozoa</taxon>
        <taxon>Arthropoda</taxon>
        <taxon>Crustacea</taxon>
        <taxon>Branchiopoda</taxon>
        <taxon>Anostraca</taxon>
        <taxon>Artemiidae</taxon>
        <taxon>Artemia</taxon>
    </lineage>
</organism>
<evidence type="ECO:0000313" key="2">
    <source>
        <dbReference type="EMBL" id="KAK2707597.1"/>
    </source>
</evidence>
<dbReference type="Pfam" id="PF00665">
    <property type="entry name" value="rve"/>
    <property type="match status" value="1"/>
</dbReference>
<dbReference type="GO" id="GO:0003676">
    <property type="term" value="F:nucleic acid binding"/>
    <property type="evidence" value="ECO:0007669"/>
    <property type="project" value="InterPro"/>
</dbReference>
<dbReference type="InterPro" id="IPR050951">
    <property type="entry name" value="Retrovirus_Pol_polyprotein"/>
</dbReference>
<name>A0AA88HLD1_ARTSF</name>
<feature type="domain" description="Integrase catalytic" evidence="1">
    <location>
        <begin position="1"/>
        <end position="105"/>
    </location>
</feature>
<dbReference type="InterPro" id="IPR036397">
    <property type="entry name" value="RNaseH_sf"/>
</dbReference>
<gene>
    <name evidence="2" type="ORF">QYM36_015338</name>
</gene>
<dbReference type="Proteomes" id="UP001187531">
    <property type="component" value="Unassembled WGS sequence"/>
</dbReference>